<dbReference type="Proteomes" id="UP001164743">
    <property type="component" value="Chromosome 12A"/>
</dbReference>
<dbReference type="Gene3D" id="2.40.40.10">
    <property type="entry name" value="RlpA-like domain"/>
    <property type="match status" value="1"/>
</dbReference>
<dbReference type="InterPro" id="IPR036749">
    <property type="entry name" value="Expansin_CBD_sf"/>
</dbReference>
<dbReference type="RefSeq" id="XP_053026025.1">
    <property type="nucleotide sequence ID" value="XM_053162070.1"/>
</dbReference>
<dbReference type="PANTHER" id="PTHR31836:SF21">
    <property type="entry name" value="EXPANSIN-LIKE PROTEIN 7"/>
    <property type="match status" value="1"/>
</dbReference>
<organism evidence="3 4">
    <name type="scientific">Puccinia triticina</name>
    <dbReference type="NCBI Taxonomy" id="208348"/>
    <lineage>
        <taxon>Eukaryota</taxon>
        <taxon>Fungi</taxon>
        <taxon>Dikarya</taxon>
        <taxon>Basidiomycota</taxon>
        <taxon>Pucciniomycotina</taxon>
        <taxon>Pucciniomycetes</taxon>
        <taxon>Pucciniales</taxon>
        <taxon>Pucciniaceae</taxon>
        <taxon>Puccinia</taxon>
    </lineage>
</organism>
<protein>
    <recommendedName>
        <fullName evidence="5">Expansin-like EG45 domain-containing protein</fullName>
    </recommendedName>
</protein>
<gene>
    <name evidence="3" type="ORF">PtA15_12A459</name>
</gene>
<sequence>MHAGYHFSLLSLLSFQVLAKPLNLRRPRVNEDQNSTTSCYSSPQGNSQVVGRTYHGEATTWNASWATGNCLFQDWPQPKGLGPIAIASNLWNSSSICGACIAITGPGGTHKGVVSDQCPSCKADSLDLGPDLWKEVSNGQNPGVLPITWEIVPCNFSKPMEFINKDGVSKYWNSVQVAGADAPIKSLEVMPISNASYGGTARKSWIRLTKQSNSNYFQPESGKALGESADIKVTCDNGKQIITKNVELDHPRNTTNAVGNC</sequence>
<evidence type="ECO:0008006" key="5">
    <source>
        <dbReference type="Google" id="ProtNLM"/>
    </source>
</evidence>
<keyword evidence="4" id="KW-1185">Reference proteome</keyword>
<feature type="chain" id="PRO_5046054803" description="Expansin-like EG45 domain-containing protein" evidence="2">
    <location>
        <begin position="20"/>
        <end position="261"/>
    </location>
</feature>
<dbReference type="PANTHER" id="PTHR31836">
    <property type="match status" value="1"/>
</dbReference>
<evidence type="ECO:0000256" key="2">
    <source>
        <dbReference type="SAM" id="SignalP"/>
    </source>
</evidence>
<evidence type="ECO:0000313" key="4">
    <source>
        <dbReference type="Proteomes" id="UP001164743"/>
    </source>
</evidence>
<dbReference type="Gene3D" id="2.60.40.760">
    <property type="entry name" value="Expansin, cellulose-binding-like domain"/>
    <property type="match status" value="1"/>
</dbReference>
<dbReference type="InterPro" id="IPR049818">
    <property type="entry name" value="Expansin_EXLX1-like"/>
</dbReference>
<dbReference type="SUPFAM" id="SSF50685">
    <property type="entry name" value="Barwin-like endoglucanases"/>
    <property type="match status" value="1"/>
</dbReference>
<dbReference type="InterPro" id="IPR051477">
    <property type="entry name" value="Expansin_CellWall"/>
</dbReference>
<name>A0ABY7D386_9BASI</name>
<proteinExistence type="predicted"/>
<dbReference type="NCBIfam" id="NF041144">
    <property type="entry name" value="expansin_EXLX1"/>
    <property type="match status" value="1"/>
</dbReference>
<accession>A0ABY7D386</accession>
<dbReference type="InterPro" id="IPR036908">
    <property type="entry name" value="RlpA-like_sf"/>
</dbReference>
<dbReference type="GeneID" id="77802965"/>
<dbReference type="EMBL" id="CP110432">
    <property type="protein sequence ID" value="WAQ90470.1"/>
    <property type="molecule type" value="Genomic_DNA"/>
</dbReference>
<evidence type="ECO:0000256" key="1">
    <source>
        <dbReference type="ARBA" id="ARBA00022729"/>
    </source>
</evidence>
<keyword evidence="1 2" id="KW-0732">Signal</keyword>
<feature type="signal peptide" evidence="2">
    <location>
        <begin position="1"/>
        <end position="19"/>
    </location>
</feature>
<evidence type="ECO:0000313" key="3">
    <source>
        <dbReference type="EMBL" id="WAQ90470.1"/>
    </source>
</evidence>
<dbReference type="CDD" id="cd22271">
    <property type="entry name" value="DPBB_EXP_N-like"/>
    <property type="match status" value="1"/>
</dbReference>
<reference evidence="3" key="1">
    <citation type="submission" date="2022-10" db="EMBL/GenBank/DDBJ databases">
        <title>Puccinia triticina Genome sequencing and assembly.</title>
        <authorList>
            <person name="Li C."/>
        </authorList>
    </citation>
    <scope>NUCLEOTIDE SEQUENCE</scope>
    <source>
        <strain evidence="3">Pt15</strain>
    </source>
</reference>